<dbReference type="GO" id="GO:0006633">
    <property type="term" value="P:fatty acid biosynthetic process"/>
    <property type="evidence" value="ECO:0007669"/>
    <property type="project" value="InterPro"/>
</dbReference>
<comment type="caution">
    <text evidence="5">The sequence shown here is derived from an EMBL/GenBank/DDBJ whole genome shotgun (WGS) entry which is preliminary data.</text>
</comment>
<dbReference type="AlphaFoldDB" id="A0A4U3MHC1"/>
<name>A0A4U3MHC1_9ACTN</name>
<dbReference type="Gene3D" id="3.40.47.10">
    <property type="match status" value="2"/>
</dbReference>
<dbReference type="InterPro" id="IPR013751">
    <property type="entry name" value="ACP_syn_III_N"/>
</dbReference>
<evidence type="ECO:0000256" key="1">
    <source>
        <dbReference type="ARBA" id="ARBA00022679"/>
    </source>
</evidence>
<dbReference type="InterPro" id="IPR016039">
    <property type="entry name" value="Thiolase-like"/>
</dbReference>
<dbReference type="CDD" id="cd00827">
    <property type="entry name" value="init_cond_enzymes"/>
    <property type="match status" value="1"/>
</dbReference>
<keyword evidence="1" id="KW-0808">Transferase</keyword>
<evidence type="ECO:0000313" key="5">
    <source>
        <dbReference type="EMBL" id="TKK88868.1"/>
    </source>
</evidence>
<dbReference type="Pfam" id="PF08545">
    <property type="entry name" value="ACP_syn_III"/>
    <property type="match status" value="1"/>
</dbReference>
<gene>
    <name evidence="5" type="ORF">FDA94_12395</name>
</gene>
<evidence type="ECO:0000259" key="4">
    <source>
        <dbReference type="Pfam" id="PF08545"/>
    </source>
</evidence>
<dbReference type="InterPro" id="IPR013747">
    <property type="entry name" value="ACP_syn_III_C"/>
</dbReference>
<proteinExistence type="predicted"/>
<dbReference type="PANTHER" id="PTHR34069">
    <property type="entry name" value="3-OXOACYL-[ACYL-CARRIER-PROTEIN] SYNTHASE 3"/>
    <property type="match status" value="1"/>
</dbReference>
<dbReference type="GO" id="GO:0044550">
    <property type="term" value="P:secondary metabolite biosynthetic process"/>
    <property type="evidence" value="ECO:0007669"/>
    <property type="project" value="TreeGrafter"/>
</dbReference>
<dbReference type="PANTHER" id="PTHR34069:SF2">
    <property type="entry name" value="BETA-KETOACYL-[ACYL-CARRIER-PROTEIN] SYNTHASE III"/>
    <property type="match status" value="1"/>
</dbReference>
<organism evidence="5 6">
    <name type="scientific">Herbidospora galbida</name>
    <dbReference type="NCBI Taxonomy" id="2575442"/>
    <lineage>
        <taxon>Bacteria</taxon>
        <taxon>Bacillati</taxon>
        <taxon>Actinomycetota</taxon>
        <taxon>Actinomycetes</taxon>
        <taxon>Streptosporangiales</taxon>
        <taxon>Streptosporangiaceae</taxon>
        <taxon>Herbidospora</taxon>
    </lineage>
</organism>
<feature type="domain" description="Beta-ketoacyl-[acyl-carrier-protein] synthase III N-terminal" evidence="4">
    <location>
        <begin position="113"/>
        <end position="182"/>
    </location>
</feature>
<feature type="domain" description="Beta-ketoacyl-[acyl-carrier-protein] synthase III C-terminal" evidence="3">
    <location>
        <begin position="246"/>
        <end position="337"/>
    </location>
</feature>
<evidence type="ECO:0000313" key="6">
    <source>
        <dbReference type="Proteomes" id="UP000308705"/>
    </source>
</evidence>
<keyword evidence="2" id="KW-0012">Acyltransferase</keyword>
<evidence type="ECO:0000259" key="3">
    <source>
        <dbReference type="Pfam" id="PF08541"/>
    </source>
</evidence>
<keyword evidence="6" id="KW-1185">Reference proteome</keyword>
<accession>A0A4U3MHC1</accession>
<dbReference type="SUPFAM" id="SSF53901">
    <property type="entry name" value="Thiolase-like"/>
    <property type="match status" value="1"/>
</dbReference>
<dbReference type="Proteomes" id="UP000308705">
    <property type="component" value="Unassembled WGS sequence"/>
</dbReference>
<sequence length="345" mass="36528">MRFDDIWVAGTGGTLGERVPVERAVASGDYSADAAKSTGQVSVAMSRQAPPEMAVAAGRRAVKSAEDGGAHVGPDTLYLHSHSHFQGVDMWPAACWIAGELLGTELRGMPMSVQAASNGSLGSLEIAATMLTARPETPSALITVADRFAPPADRWYLSPGMVFGDGAAAAVLTRGSGQLRLRSLVSETDATLEGLSRGDEPFRTAPQPGADMRGRTRAFLAHGGLSLKDVRRRSAERTHSVVTRALDEAGKSLDEVDWFVTPFVGRALHHDSFIRPFDGHTPRNTLLDLGLTTGHLGPADGLYALHHLIRDDLLAPGATVLVLGTGMGFTFSAAVLTREDTPCVR</sequence>
<dbReference type="GO" id="GO:0004315">
    <property type="term" value="F:3-oxoacyl-[acyl-carrier-protein] synthase activity"/>
    <property type="evidence" value="ECO:0007669"/>
    <property type="project" value="InterPro"/>
</dbReference>
<protein>
    <submittedName>
        <fullName evidence="5">3-oxoacyl-ACP synthase</fullName>
    </submittedName>
</protein>
<reference evidence="5 6" key="1">
    <citation type="submission" date="2019-04" db="EMBL/GenBank/DDBJ databases">
        <title>Herbidospora sp. NEAU-GS14.nov., a novel actinomycete isolated from soil.</title>
        <authorList>
            <person name="Han L."/>
        </authorList>
    </citation>
    <scope>NUCLEOTIDE SEQUENCE [LARGE SCALE GENOMIC DNA]</scope>
    <source>
        <strain evidence="5 6">NEAU-GS14</strain>
    </source>
</reference>
<dbReference type="EMBL" id="SZQA01000009">
    <property type="protein sequence ID" value="TKK88868.1"/>
    <property type="molecule type" value="Genomic_DNA"/>
</dbReference>
<dbReference type="RefSeq" id="WP_137247206.1">
    <property type="nucleotide sequence ID" value="NZ_SZQA01000009.1"/>
</dbReference>
<dbReference type="OrthoDB" id="7055207at2"/>
<evidence type="ECO:0000256" key="2">
    <source>
        <dbReference type="ARBA" id="ARBA00023315"/>
    </source>
</evidence>
<dbReference type="Pfam" id="PF08541">
    <property type="entry name" value="ACP_syn_III_C"/>
    <property type="match status" value="1"/>
</dbReference>